<gene>
    <name evidence="2" type="ORF">K444DRAFT_609511</name>
</gene>
<dbReference type="Proteomes" id="UP000235371">
    <property type="component" value="Unassembled WGS sequence"/>
</dbReference>
<dbReference type="GeneID" id="36587667"/>
<name>A0A2J6TLM0_9HELO</name>
<sequence>MEASLYTFLNVALFPMQLEPQGWQPDHAQHCCNLLTRITMGPESSNDPDNDPDLFENSFNYSNYSSSFGAPMDDGVDSTELEFFAAHATSALGSSAVTRSTSAEDILPRSNNHPQAQGQQCDLNDIDGSEAMEGLSNNLGSSFLSPNNSDRLGHGSLSNNNWDPWAQQHNYTFNQVGPASSHHNNNDSGLLDMACGFDPSLLIDFSNQTSYTADGPFAQVSQTPVYYSLAQETTAQRHFFTPRIEDQNVPRNMATCPSIATIGMSAIETPDISSQEVNSQYSKTLDTYLDHPEEASLNFRPCPNGRIANTDLDGNRTKATPFGTNCLWPSIPVAASCYQKCSSNTNQLVQTPQSCPGYTKMNDNDFGSTVVTNTVRFNGRRNPPILPAPAKSHPKAPHISKSLARSQHVYGPQKPLLKHSDRRKLTDKEKENAREVRENGSCVMCAIKNRKCDAKQICRNCQKMASEKDPKLVANHICIQGGILVFRQSIPDFYDIKNRLSLLPRTLRGSWRKIIIGDRVTTNGTERALFPKKIPLIVRVQEYETCDMDTAVVWAIGSRRPAVVSYAIDPSTFPSAFDLDNWGRNLLSEYSELSDFRPYVMDKFLFEYLNTKPDLRHHNLVNLTIRLVSLSTWLFEGHPIISVYNVDNASSLLFDIYDARIERRLSGVARLQLLIIAAEGFEATEKEILSTIDASMRPNGCNPQDTLILGLCLRRMALLYRSSLKRYKKFFIDSKIIHKREKSKAMYDVLTTAYSLVYRGTRSPYSTKWKSRDYLEDHPGVLGNNRELSDLFREVVRYDKQYCESNRDDEDDAHLRKLFLERREGGGPRA</sequence>
<dbReference type="RefSeq" id="XP_024740827.1">
    <property type="nucleotide sequence ID" value="XM_024879590.1"/>
</dbReference>
<protein>
    <submittedName>
        <fullName evidence="2">Uncharacterized protein</fullName>
    </submittedName>
</protein>
<feature type="region of interest" description="Disordered" evidence="1">
    <location>
        <begin position="378"/>
        <end position="415"/>
    </location>
</feature>
<evidence type="ECO:0000313" key="3">
    <source>
        <dbReference type="Proteomes" id="UP000235371"/>
    </source>
</evidence>
<accession>A0A2J6TLM0</accession>
<dbReference type="EMBL" id="KZ613777">
    <property type="protein sequence ID" value="PMD63923.1"/>
    <property type="molecule type" value="Genomic_DNA"/>
</dbReference>
<dbReference type="OrthoDB" id="3555584at2759"/>
<keyword evidence="3" id="KW-1185">Reference proteome</keyword>
<evidence type="ECO:0000256" key="1">
    <source>
        <dbReference type="SAM" id="MobiDB-lite"/>
    </source>
</evidence>
<dbReference type="InParanoid" id="A0A2J6TLM0"/>
<evidence type="ECO:0000313" key="2">
    <source>
        <dbReference type="EMBL" id="PMD63923.1"/>
    </source>
</evidence>
<reference evidence="2 3" key="1">
    <citation type="submission" date="2016-04" db="EMBL/GenBank/DDBJ databases">
        <title>A degradative enzymes factory behind the ericoid mycorrhizal symbiosis.</title>
        <authorList>
            <consortium name="DOE Joint Genome Institute"/>
            <person name="Martino E."/>
            <person name="Morin E."/>
            <person name="Grelet G."/>
            <person name="Kuo A."/>
            <person name="Kohler A."/>
            <person name="Daghino S."/>
            <person name="Barry K."/>
            <person name="Choi C."/>
            <person name="Cichocki N."/>
            <person name="Clum A."/>
            <person name="Copeland A."/>
            <person name="Hainaut M."/>
            <person name="Haridas S."/>
            <person name="Labutti K."/>
            <person name="Lindquist E."/>
            <person name="Lipzen A."/>
            <person name="Khouja H.-R."/>
            <person name="Murat C."/>
            <person name="Ohm R."/>
            <person name="Olson A."/>
            <person name="Spatafora J."/>
            <person name="Veneault-Fourrey C."/>
            <person name="Henrissat B."/>
            <person name="Grigoriev I."/>
            <person name="Martin F."/>
            <person name="Perotto S."/>
        </authorList>
    </citation>
    <scope>NUCLEOTIDE SEQUENCE [LARGE SCALE GENOMIC DNA]</scope>
    <source>
        <strain evidence="2 3">E</strain>
    </source>
</reference>
<dbReference type="AlphaFoldDB" id="A0A2J6TLM0"/>
<proteinExistence type="predicted"/>
<organism evidence="2 3">
    <name type="scientific">Hyaloscypha bicolor E</name>
    <dbReference type="NCBI Taxonomy" id="1095630"/>
    <lineage>
        <taxon>Eukaryota</taxon>
        <taxon>Fungi</taxon>
        <taxon>Dikarya</taxon>
        <taxon>Ascomycota</taxon>
        <taxon>Pezizomycotina</taxon>
        <taxon>Leotiomycetes</taxon>
        <taxon>Helotiales</taxon>
        <taxon>Hyaloscyphaceae</taxon>
        <taxon>Hyaloscypha</taxon>
        <taxon>Hyaloscypha bicolor</taxon>
    </lineage>
</organism>